<keyword evidence="3" id="KW-1185">Reference proteome</keyword>
<dbReference type="EMBL" id="SRMA01025216">
    <property type="protein sequence ID" value="TRY97611.1"/>
    <property type="molecule type" value="Genomic_DNA"/>
</dbReference>
<evidence type="ECO:0000313" key="2">
    <source>
        <dbReference type="EMBL" id="TRY97611.1"/>
    </source>
</evidence>
<name>A0A553R5Z7_9TELE</name>
<evidence type="ECO:0000256" key="1">
    <source>
        <dbReference type="SAM" id="MobiDB-lite"/>
    </source>
</evidence>
<evidence type="ECO:0000313" key="3">
    <source>
        <dbReference type="Proteomes" id="UP000316079"/>
    </source>
</evidence>
<gene>
    <name evidence="2" type="ORF">DNTS_004745</name>
</gene>
<sequence length="75" mass="7864">MVFAPPSELNPSPSAPKPWPLVPLSSSCAPPNPPASVEFSPKAPFSSFPQTEPVWPPLSSSPLVYTAPQIHSASV</sequence>
<comment type="caution">
    <text evidence="2">The sequence shown here is derived from an EMBL/GenBank/DDBJ whole genome shotgun (WGS) entry which is preliminary data.</text>
</comment>
<reference evidence="2 3" key="1">
    <citation type="journal article" date="2019" name="Sci. Data">
        <title>Hybrid genome assembly and annotation of Danionella translucida.</title>
        <authorList>
            <person name="Kadobianskyi M."/>
            <person name="Schulze L."/>
            <person name="Schuelke M."/>
            <person name="Judkewitz B."/>
        </authorList>
    </citation>
    <scope>NUCLEOTIDE SEQUENCE [LARGE SCALE GENOMIC DNA]</scope>
    <source>
        <strain evidence="2 3">Bolton</strain>
    </source>
</reference>
<accession>A0A553R5Z7</accession>
<organism evidence="2 3">
    <name type="scientific">Danionella cerebrum</name>
    <dbReference type="NCBI Taxonomy" id="2873325"/>
    <lineage>
        <taxon>Eukaryota</taxon>
        <taxon>Metazoa</taxon>
        <taxon>Chordata</taxon>
        <taxon>Craniata</taxon>
        <taxon>Vertebrata</taxon>
        <taxon>Euteleostomi</taxon>
        <taxon>Actinopterygii</taxon>
        <taxon>Neopterygii</taxon>
        <taxon>Teleostei</taxon>
        <taxon>Ostariophysi</taxon>
        <taxon>Cypriniformes</taxon>
        <taxon>Danionidae</taxon>
        <taxon>Danioninae</taxon>
        <taxon>Danionella</taxon>
    </lineage>
</organism>
<dbReference type="Proteomes" id="UP000316079">
    <property type="component" value="Unassembled WGS sequence"/>
</dbReference>
<feature type="region of interest" description="Disordered" evidence="1">
    <location>
        <begin position="1"/>
        <end position="50"/>
    </location>
</feature>
<protein>
    <submittedName>
        <fullName evidence="2">Uncharacterized protein</fullName>
    </submittedName>
</protein>
<dbReference type="AlphaFoldDB" id="A0A553R5Z7"/>
<proteinExistence type="predicted"/>